<gene>
    <name evidence="2" type="ORF">PMIN01_03058</name>
</gene>
<evidence type="ECO:0000256" key="1">
    <source>
        <dbReference type="SAM" id="MobiDB-lite"/>
    </source>
</evidence>
<proteinExistence type="predicted"/>
<feature type="compositionally biased region" description="Polar residues" evidence="1">
    <location>
        <begin position="265"/>
        <end position="287"/>
    </location>
</feature>
<feature type="region of interest" description="Disordered" evidence="1">
    <location>
        <begin position="1"/>
        <end position="45"/>
    </location>
</feature>
<reference evidence="2" key="1">
    <citation type="journal article" date="2020" name="Mol. Plant Microbe Interact.">
        <title>Genome Sequence of the Biocontrol Agent Coniothyrium minitans strain Conio (IMI 134523).</title>
        <authorList>
            <person name="Patel D."/>
            <person name="Shittu T.A."/>
            <person name="Baroncelli R."/>
            <person name="Muthumeenakshi S."/>
            <person name="Osborne T.H."/>
            <person name="Janganan T.K."/>
            <person name="Sreenivasaprasad S."/>
        </authorList>
    </citation>
    <scope>NUCLEOTIDE SEQUENCE</scope>
    <source>
        <strain evidence="2">Conio</strain>
    </source>
</reference>
<evidence type="ECO:0000313" key="2">
    <source>
        <dbReference type="EMBL" id="KAF9740423.1"/>
    </source>
</evidence>
<evidence type="ECO:0000313" key="3">
    <source>
        <dbReference type="Proteomes" id="UP000756921"/>
    </source>
</evidence>
<sequence length="491" mass="54444">MSTNSKKQSKKERLRRFFSMSNLRSHLPSVPEEPTAMPLARTPSPSDLLQHVEETIARIQKANPQSVANANKATIRDRIDEADLLALEKKDMDAKVAALKVSNIYQGDYLHLGSRWSPNSTETDLSTRNPIDEIPSDEEPEIFEADVAVVYPVKRISPGQVKIVGTGPPALNKRQREEKARKQAENAAWIQDIRASKAADKDNLEKTLHRKRSSDDLKRGKTQLTQQKATEPFPTYVDYFDEEKRKKDLVIPRDASTTSIRAGITQHNYLNERQQSSGFTQDATTSRAIPPASFQPSALSTPRLPPKSPRRAAPIAPMMPLRTPPPPPIPAKSPYRSSSAPSRTTVPLPTSPVPPYRIAPIRGKPASPSTRSPLSQAPMTISPSPMQRTTAPRFQLPVPGPNATLPTSSSSLQAPTRRECEEDHHVFRPINLHTARMANAHRYGGATPEHGDGPARCEKCGDEVKMCMQCEVPACKYTACYDCAYEMKKDE</sequence>
<comment type="caution">
    <text evidence="2">The sequence shown here is derived from an EMBL/GenBank/DDBJ whole genome shotgun (WGS) entry which is preliminary data.</text>
</comment>
<feature type="region of interest" description="Disordered" evidence="1">
    <location>
        <begin position="119"/>
        <end position="139"/>
    </location>
</feature>
<accession>A0A9P6KUZ3</accession>
<feature type="compositionally biased region" description="Basic residues" evidence="1">
    <location>
        <begin position="7"/>
        <end position="16"/>
    </location>
</feature>
<feature type="compositionally biased region" description="Basic and acidic residues" evidence="1">
    <location>
        <begin position="200"/>
        <end position="219"/>
    </location>
</feature>
<feature type="compositionally biased region" description="Polar residues" evidence="1">
    <location>
        <begin position="119"/>
        <end position="129"/>
    </location>
</feature>
<dbReference type="EMBL" id="WJXW01000002">
    <property type="protein sequence ID" value="KAF9740423.1"/>
    <property type="molecule type" value="Genomic_DNA"/>
</dbReference>
<name>A0A9P6KUZ3_9PLEO</name>
<feature type="region of interest" description="Disordered" evidence="1">
    <location>
        <begin position="265"/>
        <end position="392"/>
    </location>
</feature>
<organism evidence="2 3">
    <name type="scientific">Paraphaeosphaeria minitans</name>
    <dbReference type="NCBI Taxonomy" id="565426"/>
    <lineage>
        <taxon>Eukaryota</taxon>
        <taxon>Fungi</taxon>
        <taxon>Dikarya</taxon>
        <taxon>Ascomycota</taxon>
        <taxon>Pezizomycotina</taxon>
        <taxon>Dothideomycetes</taxon>
        <taxon>Pleosporomycetidae</taxon>
        <taxon>Pleosporales</taxon>
        <taxon>Massarineae</taxon>
        <taxon>Didymosphaeriaceae</taxon>
        <taxon>Paraphaeosphaeria</taxon>
    </lineage>
</organism>
<feature type="compositionally biased region" description="Low complexity" evidence="1">
    <location>
        <begin position="311"/>
        <end position="321"/>
    </location>
</feature>
<feature type="region of interest" description="Disordered" evidence="1">
    <location>
        <begin position="200"/>
        <end position="230"/>
    </location>
</feature>
<dbReference type="Proteomes" id="UP000756921">
    <property type="component" value="Unassembled WGS sequence"/>
</dbReference>
<keyword evidence="3" id="KW-1185">Reference proteome</keyword>
<feature type="compositionally biased region" description="Basic and acidic residues" evidence="1">
    <location>
        <begin position="174"/>
        <end position="184"/>
    </location>
</feature>
<dbReference type="AlphaFoldDB" id="A0A9P6KUZ3"/>
<feature type="compositionally biased region" description="Pro residues" evidence="1">
    <location>
        <begin position="322"/>
        <end position="331"/>
    </location>
</feature>
<feature type="compositionally biased region" description="Polar residues" evidence="1">
    <location>
        <begin position="367"/>
        <end position="392"/>
    </location>
</feature>
<feature type="region of interest" description="Disordered" evidence="1">
    <location>
        <begin position="165"/>
        <end position="185"/>
    </location>
</feature>
<protein>
    <submittedName>
        <fullName evidence="2">Uncharacterized protein</fullName>
    </submittedName>
</protein>
<dbReference type="OrthoDB" id="3790861at2759"/>